<name>A0A0E9Y0V0_ANGAN</name>
<reference evidence="2" key="1">
    <citation type="submission" date="2014-11" db="EMBL/GenBank/DDBJ databases">
        <authorList>
            <person name="Amaro Gonzalez C."/>
        </authorList>
    </citation>
    <scope>NUCLEOTIDE SEQUENCE</scope>
</reference>
<feature type="signal peptide" evidence="1">
    <location>
        <begin position="1"/>
        <end position="20"/>
    </location>
</feature>
<feature type="chain" id="PRO_5002435310" description="Secreted protein" evidence="1">
    <location>
        <begin position="21"/>
        <end position="76"/>
    </location>
</feature>
<accession>A0A0E9Y0V0</accession>
<evidence type="ECO:0008006" key="3">
    <source>
        <dbReference type="Google" id="ProtNLM"/>
    </source>
</evidence>
<dbReference type="AlphaFoldDB" id="A0A0E9Y0V0"/>
<sequence length="76" mass="8596">MHCLNVLKTCLCAVIKCCSSLQRLDWWTMHVLFWKIDLTCVGTQVTDLTCVPQKATVSNMTNNPGERPALYTACYI</sequence>
<proteinExistence type="predicted"/>
<keyword evidence="1" id="KW-0732">Signal</keyword>
<organism evidence="2">
    <name type="scientific">Anguilla anguilla</name>
    <name type="common">European freshwater eel</name>
    <name type="synonym">Muraena anguilla</name>
    <dbReference type="NCBI Taxonomy" id="7936"/>
    <lineage>
        <taxon>Eukaryota</taxon>
        <taxon>Metazoa</taxon>
        <taxon>Chordata</taxon>
        <taxon>Craniata</taxon>
        <taxon>Vertebrata</taxon>
        <taxon>Euteleostomi</taxon>
        <taxon>Actinopterygii</taxon>
        <taxon>Neopterygii</taxon>
        <taxon>Teleostei</taxon>
        <taxon>Anguilliformes</taxon>
        <taxon>Anguillidae</taxon>
        <taxon>Anguilla</taxon>
    </lineage>
</organism>
<dbReference type="EMBL" id="GBXM01000291">
    <property type="protein sequence ID" value="JAI08287.1"/>
    <property type="molecule type" value="Transcribed_RNA"/>
</dbReference>
<evidence type="ECO:0000256" key="1">
    <source>
        <dbReference type="SAM" id="SignalP"/>
    </source>
</evidence>
<protein>
    <recommendedName>
        <fullName evidence="3">Secreted protein</fullName>
    </recommendedName>
</protein>
<evidence type="ECO:0000313" key="2">
    <source>
        <dbReference type="EMBL" id="JAI08287.1"/>
    </source>
</evidence>
<reference evidence="2" key="2">
    <citation type="journal article" date="2015" name="Fish Shellfish Immunol.">
        <title>Early steps in the European eel (Anguilla anguilla)-Vibrio vulnificus interaction in the gills: Role of the RtxA13 toxin.</title>
        <authorList>
            <person name="Callol A."/>
            <person name="Pajuelo D."/>
            <person name="Ebbesson L."/>
            <person name="Teles M."/>
            <person name="MacKenzie S."/>
            <person name="Amaro C."/>
        </authorList>
    </citation>
    <scope>NUCLEOTIDE SEQUENCE</scope>
</reference>